<evidence type="ECO:0000256" key="1">
    <source>
        <dbReference type="SAM" id="Phobius"/>
    </source>
</evidence>
<keyword evidence="1" id="KW-0472">Membrane</keyword>
<accession>C5A4J6</accession>
<dbReference type="Proteomes" id="UP000001488">
    <property type="component" value="Chromosome"/>
</dbReference>
<protein>
    <submittedName>
        <fullName evidence="2">Uncharacterized protein</fullName>
    </submittedName>
</protein>
<reference evidence="2 3" key="1">
    <citation type="journal article" date="2007" name="Genome Biol.">
        <title>Genome analysis and genome-wide proteomics of Thermococcus gammatolerans, the most radioresistant organism known amongst the Archaea.</title>
        <authorList>
            <person name="Zivanovic Y."/>
            <person name="Armengaud J."/>
            <person name="Lagorce A."/>
            <person name="Leplat C."/>
            <person name="Guerin P."/>
            <person name="Dutertre M."/>
            <person name="Anthouard V."/>
            <person name="Forterre P."/>
            <person name="Wincker P."/>
            <person name="Confalonieri F."/>
        </authorList>
    </citation>
    <scope>NUCLEOTIDE SEQUENCE [LARGE SCALE GENOMIC DNA]</scope>
    <source>
        <strain evidence="3">DSM 15229 / JCM 11827 / EJ3</strain>
    </source>
</reference>
<name>C5A4J6_THEGJ</name>
<proteinExistence type="predicted"/>
<sequence length="241" mass="26033">MDHYRKHTSCQCGFSRSLRSGCLISPHAEHWNFRVDSLALDCGDTCHGWKVPHNPAGGELMALDGLKKPRHLLILFRGILAGLMFAGLLWYGSSHEATVSELTKVIASTSVFIIVAAEILDKIAGREDYAKVYGWAYGKLSGGKGGTLTAIFSVLLISAVIFAVSLYFIAGSITFSLNSYSPATLLWAGLVATYITLPETGDNELLLWIWLGATIATKGQYLSSALTIPALTRLAGILLKL</sequence>
<gene>
    <name evidence="2" type="ordered locus">TGAM_0656</name>
</gene>
<dbReference type="STRING" id="593117.TGAM_0656"/>
<feature type="transmembrane region" description="Helical" evidence="1">
    <location>
        <begin position="180"/>
        <end position="197"/>
    </location>
</feature>
<organism evidence="2 3">
    <name type="scientific">Thermococcus gammatolerans (strain DSM 15229 / JCM 11827 / EJ3)</name>
    <dbReference type="NCBI Taxonomy" id="593117"/>
    <lineage>
        <taxon>Archaea</taxon>
        <taxon>Methanobacteriati</taxon>
        <taxon>Methanobacteriota</taxon>
        <taxon>Thermococci</taxon>
        <taxon>Thermococcales</taxon>
        <taxon>Thermococcaceae</taxon>
        <taxon>Thermococcus</taxon>
    </lineage>
</organism>
<dbReference type="PATRIC" id="fig|593117.10.peg.655"/>
<dbReference type="HOGENOM" id="CLU_1149856_0_0_2"/>
<evidence type="ECO:0000313" key="3">
    <source>
        <dbReference type="Proteomes" id="UP000001488"/>
    </source>
</evidence>
<keyword evidence="1" id="KW-0812">Transmembrane</keyword>
<dbReference type="AlphaFoldDB" id="C5A4J6"/>
<feature type="transmembrane region" description="Helical" evidence="1">
    <location>
        <begin position="145"/>
        <end position="168"/>
    </location>
</feature>
<keyword evidence="3" id="KW-1185">Reference proteome</keyword>
<dbReference type="PaxDb" id="593117-TGAM_0656"/>
<dbReference type="eggNOG" id="arCOG05106">
    <property type="taxonomic scope" value="Archaea"/>
</dbReference>
<dbReference type="KEGG" id="tga:TGAM_0656"/>
<evidence type="ECO:0000313" key="2">
    <source>
        <dbReference type="EMBL" id="ACS33158.1"/>
    </source>
</evidence>
<feature type="transmembrane region" description="Helical" evidence="1">
    <location>
        <begin position="72"/>
        <end position="93"/>
    </location>
</feature>
<dbReference type="EMBL" id="CP001398">
    <property type="protein sequence ID" value="ACS33158.1"/>
    <property type="molecule type" value="Genomic_DNA"/>
</dbReference>
<keyword evidence="1" id="KW-1133">Transmembrane helix</keyword>